<protein>
    <submittedName>
        <fullName evidence="2">Uncharacterized protein</fullName>
    </submittedName>
</protein>
<name>D6PJR1_9ZZZZ</name>
<sequence>MAIIKPNNNTISAITALPAAITTGKVLQVVQDTHGTEISTSSPGGAEVDSGVSASITPSSSSNKILVIGSVQVQENKSGSNTLYWRTKIKADSSTIYDGQSAEIVSNDTGEFGLRTTVQVLHSANSTSQITYTLKVKNDDGGATAMVINRNGSPASITLMEIAG</sequence>
<proteinExistence type="predicted"/>
<reference evidence="2" key="1">
    <citation type="journal article" date="2010" name="ISME J.">
        <title>Metagenome of the Mediterranean deep chlorophyll maximum studied by direct and fosmid library 454 pyrosequencing.</title>
        <authorList>
            <person name="Ghai R."/>
            <person name="Martin-Cuadrado A.B."/>
            <person name="Molto A.G."/>
            <person name="Heredia I.G."/>
            <person name="Cabrera R."/>
            <person name="Martin J."/>
            <person name="Verdu M."/>
            <person name="Deschamps P."/>
            <person name="Moreira D."/>
            <person name="Lopez-Garcia P."/>
            <person name="Mira A."/>
            <person name="Rodriguez-Valera F."/>
        </authorList>
    </citation>
    <scope>NUCLEOTIDE SEQUENCE</scope>
</reference>
<accession>D6PJR1</accession>
<dbReference type="EMBL" id="GU943112">
    <property type="protein sequence ID" value="ADD95962.1"/>
    <property type="molecule type" value="Genomic_DNA"/>
</dbReference>
<organism evidence="2">
    <name type="scientific">uncultured organism MedDCM-OCT-S04-C100</name>
    <dbReference type="NCBI Taxonomy" id="743605"/>
    <lineage>
        <taxon>unclassified sequences</taxon>
        <taxon>environmental samples</taxon>
    </lineage>
</organism>
<dbReference type="AlphaFoldDB" id="D6PJR1"/>
<evidence type="ECO:0000313" key="2">
    <source>
        <dbReference type="EMBL" id="ADD95962.1"/>
    </source>
</evidence>
<feature type="region of interest" description="Disordered" evidence="1">
    <location>
        <begin position="35"/>
        <end position="55"/>
    </location>
</feature>
<evidence type="ECO:0000256" key="1">
    <source>
        <dbReference type="SAM" id="MobiDB-lite"/>
    </source>
</evidence>